<dbReference type="NCBIfam" id="TIGR02896">
    <property type="entry name" value="spore_III_AF"/>
    <property type="match status" value="1"/>
</dbReference>
<sequence>MHFLTEWIMNIIVFILLAMIVDMLLPSSAMKKYTKLVTGLLLIAIILTPVLKIFSQDFDSLMDQVSAKSIVNKNKVENLIEMKKKEIQASQDAYKLKQVAVQMKKEVNKELIDRFGKSIDGDISITLKDQGKVSVDNIDKIVLYLKDEEDDNAVAAIEPIKIDTQKPVDNQNSAEADSIITFLTSKWNITDQSIELHFERGDK</sequence>
<keyword evidence="1" id="KW-1133">Transmembrane helix</keyword>
<keyword evidence="1" id="KW-0812">Transmembrane</keyword>
<feature type="transmembrane region" description="Helical" evidence="1">
    <location>
        <begin position="6"/>
        <end position="25"/>
    </location>
</feature>
<protein>
    <submittedName>
        <fullName evidence="2">Stage III sporulation protein AF</fullName>
    </submittedName>
</protein>
<evidence type="ECO:0000313" key="2">
    <source>
        <dbReference type="EMBL" id="PKR86034.1"/>
    </source>
</evidence>
<keyword evidence="1" id="KW-0472">Membrane</keyword>
<comment type="caution">
    <text evidence="2">The sequence shown here is derived from an EMBL/GenBank/DDBJ whole genome shotgun (WGS) entry which is preliminary data.</text>
</comment>
<feature type="transmembrane region" description="Helical" evidence="1">
    <location>
        <begin position="37"/>
        <end position="54"/>
    </location>
</feature>
<proteinExistence type="predicted"/>
<gene>
    <name evidence="2" type="primary">spoIIIAF</name>
    <name evidence="2" type="ORF">CWO92_06600</name>
</gene>
<name>A0A2N3LNB2_9BACI</name>
<evidence type="ECO:0000313" key="3">
    <source>
        <dbReference type="Proteomes" id="UP000233440"/>
    </source>
</evidence>
<dbReference type="OrthoDB" id="2375554at2"/>
<reference evidence="2 3" key="1">
    <citation type="submission" date="2017-11" db="EMBL/GenBank/DDBJ databases">
        <title>Bacillus camelliae sp. nov., isolated from pu'er tea.</title>
        <authorList>
            <person name="Niu L."/>
        </authorList>
    </citation>
    <scope>NUCLEOTIDE SEQUENCE [LARGE SCALE GENOMIC DNA]</scope>
    <source>
        <strain evidence="2 3">7578-1</strain>
    </source>
</reference>
<dbReference type="Pfam" id="PF09581">
    <property type="entry name" value="Spore_III_AF"/>
    <property type="match status" value="1"/>
</dbReference>
<keyword evidence="3" id="KW-1185">Reference proteome</keyword>
<organism evidence="2 3">
    <name type="scientific">Heyndrickxia camelliae</name>
    <dbReference type="NCBI Taxonomy" id="1707093"/>
    <lineage>
        <taxon>Bacteria</taxon>
        <taxon>Bacillati</taxon>
        <taxon>Bacillota</taxon>
        <taxon>Bacilli</taxon>
        <taxon>Bacillales</taxon>
        <taxon>Bacillaceae</taxon>
        <taxon>Heyndrickxia</taxon>
    </lineage>
</organism>
<evidence type="ECO:0000256" key="1">
    <source>
        <dbReference type="SAM" id="Phobius"/>
    </source>
</evidence>
<dbReference type="AlphaFoldDB" id="A0A2N3LNB2"/>
<accession>A0A2N3LNB2</accession>
<dbReference type="RefSeq" id="WP_101353403.1">
    <property type="nucleotide sequence ID" value="NZ_PIQO01000003.1"/>
</dbReference>
<dbReference type="InterPro" id="IPR014245">
    <property type="entry name" value="Spore_III_AF"/>
</dbReference>
<dbReference type="Proteomes" id="UP000233440">
    <property type="component" value="Unassembled WGS sequence"/>
</dbReference>
<dbReference type="EMBL" id="PIQO01000003">
    <property type="protein sequence ID" value="PKR86034.1"/>
    <property type="molecule type" value="Genomic_DNA"/>
</dbReference>